<organism evidence="1 2">
    <name type="scientific">Romanomermis culicivorax</name>
    <name type="common">Nematode worm</name>
    <dbReference type="NCBI Taxonomy" id="13658"/>
    <lineage>
        <taxon>Eukaryota</taxon>
        <taxon>Metazoa</taxon>
        <taxon>Ecdysozoa</taxon>
        <taxon>Nematoda</taxon>
        <taxon>Enoplea</taxon>
        <taxon>Dorylaimia</taxon>
        <taxon>Mermithida</taxon>
        <taxon>Mermithoidea</taxon>
        <taxon>Mermithidae</taxon>
        <taxon>Romanomermis</taxon>
    </lineage>
</organism>
<proteinExistence type="predicted"/>
<evidence type="ECO:0000313" key="1">
    <source>
        <dbReference type="Proteomes" id="UP000887565"/>
    </source>
</evidence>
<keyword evidence="1" id="KW-1185">Reference proteome</keyword>
<accession>A0A915IJB7</accession>
<sequence>MKAKTSHHNYYSSDNENSSKHLKVLIEESVKKFLAQNHKLFRDYDENSKNCKNMGFTLKSVEITWPGQGNPHQFEFNEET</sequence>
<evidence type="ECO:0000313" key="2">
    <source>
        <dbReference type="WBParaSite" id="nRc.2.0.1.t13949-RA"/>
    </source>
</evidence>
<dbReference type="WBParaSite" id="nRc.2.0.1.t13949-RA">
    <property type="protein sequence ID" value="nRc.2.0.1.t13949-RA"/>
    <property type="gene ID" value="nRc.2.0.1.g13949"/>
</dbReference>
<dbReference type="AlphaFoldDB" id="A0A915IJB7"/>
<protein>
    <submittedName>
        <fullName evidence="2">Uncharacterized protein</fullName>
    </submittedName>
</protein>
<reference evidence="2" key="1">
    <citation type="submission" date="2022-11" db="UniProtKB">
        <authorList>
            <consortium name="WormBaseParasite"/>
        </authorList>
    </citation>
    <scope>IDENTIFICATION</scope>
</reference>
<name>A0A915IJB7_ROMCU</name>
<dbReference type="Proteomes" id="UP000887565">
    <property type="component" value="Unplaced"/>
</dbReference>